<accession>A0A554WPQ4</accession>
<evidence type="ECO:0000259" key="3">
    <source>
        <dbReference type="PROSITE" id="PS50887"/>
    </source>
</evidence>
<proteinExistence type="predicted"/>
<dbReference type="AlphaFoldDB" id="A0A554WPQ4"/>
<evidence type="ECO:0000313" key="4">
    <source>
        <dbReference type="EMBL" id="TSE25533.1"/>
    </source>
</evidence>
<dbReference type="PROSITE" id="PS50887">
    <property type="entry name" value="GGDEF"/>
    <property type="match status" value="1"/>
</dbReference>
<dbReference type="GO" id="GO:0043709">
    <property type="term" value="P:cell adhesion involved in single-species biofilm formation"/>
    <property type="evidence" value="ECO:0007669"/>
    <property type="project" value="TreeGrafter"/>
</dbReference>
<dbReference type="PANTHER" id="PTHR45138">
    <property type="entry name" value="REGULATORY COMPONENTS OF SENSORY TRANSDUCTION SYSTEM"/>
    <property type="match status" value="1"/>
</dbReference>
<dbReference type="InterPro" id="IPR029787">
    <property type="entry name" value="Nucleotide_cyclase"/>
</dbReference>
<dbReference type="Pfam" id="PF00990">
    <property type="entry name" value="GGDEF"/>
    <property type="match status" value="1"/>
</dbReference>
<dbReference type="InterPro" id="IPR000160">
    <property type="entry name" value="GGDEF_dom"/>
</dbReference>
<comment type="caution">
    <text evidence="4">The sequence shown here is derived from an EMBL/GenBank/DDBJ whole genome shotgun (WGS) entry which is preliminary data.</text>
</comment>
<evidence type="ECO:0000313" key="5">
    <source>
        <dbReference type="Proteomes" id="UP000318554"/>
    </source>
</evidence>
<dbReference type="EC" id="2.7.7.65" evidence="1"/>
<dbReference type="NCBIfam" id="TIGR00254">
    <property type="entry name" value="GGDEF"/>
    <property type="match status" value="1"/>
</dbReference>
<protein>
    <recommendedName>
        <fullName evidence="1">diguanylate cyclase</fullName>
        <ecNumber evidence="1">2.7.7.65</ecNumber>
    </recommendedName>
</protein>
<dbReference type="EMBL" id="VJNA01000010">
    <property type="protein sequence ID" value="TSE25533.1"/>
    <property type="molecule type" value="Genomic_DNA"/>
</dbReference>
<dbReference type="GO" id="GO:0052621">
    <property type="term" value="F:diguanylate cyclase activity"/>
    <property type="evidence" value="ECO:0007669"/>
    <property type="project" value="UniProtKB-EC"/>
</dbReference>
<evidence type="ECO:0000256" key="1">
    <source>
        <dbReference type="ARBA" id="ARBA00012528"/>
    </source>
</evidence>
<gene>
    <name evidence="4" type="primary">ydaM_1</name>
    <name evidence="4" type="ORF">Taqua_01004</name>
</gene>
<dbReference type="FunFam" id="3.30.70.270:FF:000001">
    <property type="entry name" value="Diguanylate cyclase domain protein"/>
    <property type="match status" value="1"/>
</dbReference>
<comment type="catalytic activity">
    <reaction evidence="2">
        <text>2 GTP = 3',3'-c-di-GMP + 2 diphosphate</text>
        <dbReference type="Rhea" id="RHEA:24898"/>
        <dbReference type="ChEBI" id="CHEBI:33019"/>
        <dbReference type="ChEBI" id="CHEBI:37565"/>
        <dbReference type="ChEBI" id="CHEBI:58805"/>
        <dbReference type="EC" id="2.7.7.65"/>
    </reaction>
</comment>
<dbReference type="GO" id="GO:1902201">
    <property type="term" value="P:negative regulation of bacterial-type flagellum-dependent cell motility"/>
    <property type="evidence" value="ECO:0007669"/>
    <property type="project" value="TreeGrafter"/>
</dbReference>
<dbReference type="Gene3D" id="3.30.70.270">
    <property type="match status" value="1"/>
</dbReference>
<dbReference type="Proteomes" id="UP000318554">
    <property type="component" value="Unassembled WGS sequence"/>
</dbReference>
<dbReference type="InterPro" id="IPR050469">
    <property type="entry name" value="Diguanylate_Cyclase"/>
</dbReference>
<organism evidence="4 5">
    <name type="scientific">Tepidimonas aquatica</name>
    <dbReference type="NCBI Taxonomy" id="247482"/>
    <lineage>
        <taxon>Bacteria</taxon>
        <taxon>Pseudomonadati</taxon>
        <taxon>Pseudomonadota</taxon>
        <taxon>Betaproteobacteria</taxon>
        <taxon>Burkholderiales</taxon>
        <taxon>Tepidimonas</taxon>
    </lineage>
</organism>
<keyword evidence="5" id="KW-1185">Reference proteome</keyword>
<keyword evidence="4" id="KW-0548">Nucleotidyltransferase</keyword>
<name>A0A554WPQ4_9BURK</name>
<dbReference type="CDD" id="cd01949">
    <property type="entry name" value="GGDEF"/>
    <property type="match status" value="1"/>
</dbReference>
<dbReference type="SMART" id="SM00267">
    <property type="entry name" value="GGDEF"/>
    <property type="match status" value="1"/>
</dbReference>
<reference evidence="4 5" key="1">
    <citation type="submission" date="2019-07" db="EMBL/GenBank/DDBJ databases">
        <title>Tepidimonas aquatica CLN-1 draft genome.</title>
        <authorList>
            <person name="Da Costa M.S."/>
            <person name="Froufe H.J.C."/>
            <person name="Egas C."/>
            <person name="Albuquerque L."/>
        </authorList>
    </citation>
    <scope>NUCLEOTIDE SEQUENCE [LARGE SCALE GENOMIC DNA]</scope>
    <source>
        <strain evidence="4 5">CLN-1</strain>
    </source>
</reference>
<dbReference type="PANTHER" id="PTHR45138:SF9">
    <property type="entry name" value="DIGUANYLATE CYCLASE DGCM-RELATED"/>
    <property type="match status" value="1"/>
</dbReference>
<sequence>MPHAAMLDHLEHVARLTHGRDRDVLDATLADVVLATLQARAVVLWGDEGELLDVRAHARADALPGPVATAGTPSPQRPRLIERPELVQTLQAGATTVISDARGSRILVPLLTETQRRLVLDVALAAAADAQARRVTEGMGRIYVNVINLLDACERDTLTELLNRKSFDDTFYKATRAPDEAVAGVQRRVDGGTHHWLGVIDVDHFKSVNDRFGHLIGDEVLLLMARLLRSTFRHDDRLYRFGGEEFVALVRADDAAAAAVAFERLRTAVERHSFPQVGRVTVSIGYTAVRPFDTPADAFERADRALYQAKAQGRNRVVCFESDVTPQAGQPLQHAGGNVDLF</sequence>
<evidence type="ECO:0000256" key="2">
    <source>
        <dbReference type="ARBA" id="ARBA00034247"/>
    </source>
</evidence>
<dbReference type="SUPFAM" id="SSF55073">
    <property type="entry name" value="Nucleotide cyclase"/>
    <property type="match status" value="1"/>
</dbReference>
<keyword evidence="4" id="KW-0808">Transferase</keyword>
<dbReference type="InterPro" id="IPR043128">
    <property type="entry name" value="Rev_trsase/Diguanyl_cyclase"/>
</dbReference>
<feature type="domain" description="GGDEF" evidence="3">
    <location>
        <begin position="193"/>
        <end position="322"/>
    </location>
</feature>
<dbReference type="GO" id="GO:0005886">
    <property type="term" value="C:plasma membrane"/>
    <property type="evidence" value="ECO:0007669"/>
    <property type="project" value="TreeGrafter"/>
</dbReference>